<evidence type="ECO:0000313" key="7">
    <source>
        <dbReference type="EMBL" id="KIJ07631.1"/>
    </source>
</evidence>
<reference evidence="7 8" key="1">
    <citation type="submission" date="2014-06" db="EMBL/GenBank/DDBJ databases">
        <authorList>
            <consortium name="DOE Joint Genome Institute"/>
            <person name="Kuo A."/>
            <person name="Kohler A."/>
            <person name="Nagy L.G."/>
            <person name="Floudas D."/>
            <person name="Copeland A."/>
            <person name="Barry K.W."/>
            <person name="Cichocki N."/>
            <person name="Veneault-Fourrey C."/>
            <person name="LaButti K."/>
            <person name="Lindquist E.A."/>
            <person name="Lipzen A."/>
            <person name="Lundell T."/>
            <person name="Morin E."/>
            <person name="Murat C."/>
            <person name="Sun H."/>
            <person name="Tunlid A."/>
            <person name="Henrissat B."/>
            <person name="Grigoriev I.V."/>
            <person name="Hibbett D.S."/>
            <person name="Martin F."/>
            <person name="Nordberg H.P."/>
            <person name="Cantor M.N."/>
            <person name="Hua S.X."/>
        </authorList>
    </citation>
    <scope>NUCLEOTIDE SEQUENCE [LARGE SCALE GENOMIC DNA]</scope>
    <source>
        <strain evidence="7 8">ATCC 200175</strain>
    </source>
</reference>
<evidence type="ECO:0000256" key="4">
    <source>
        <dbReference type="ARBA" id="ARBA00022833"/>
    </source>
</evidence>
<evidence type="ECO:0000256" key="3">
    <source>
        <dbReference type="ARBA" id="ARBA00022771"/>
    </source>
</evidence>
<feature type="region of interest" description="Disordered" evidence="6">
    <location>
        <begin position="20"/>
        <end position="111"/>
    </location>
</feature>
<dbReference type="PANTHER" id="PTHR46481">
    <property type="entry name" value="ZINC FINGER BED DOMAIN-CONTAINING PROTEIN 4"/>
    <property type="match status" value="1"/>
</dbReference>
<gene>
    <name evidence="7" type="ORF">PAXINDRAFT_19193</name>
</gene>
<evidence type="ECO:0000256" key="6">
    <source>
        <dbReference type="SAM" id="MobiDB-lite"/>
    </source>
</evidence>
<accession>A0A0C9TJZ3</accession>
<dbReference type="InterPro" id="IPR052035">
    <property type="entry name" value="ZnF_BED_domain_contain"/>
</dbReference>
<sequence>MPRTSRCVNNLVALSEPDVHVAQPLHSGPAKRPRQWSGSTSDTQTAVPCPCPRPRSSKSSTTTAHLPSTLARHQPMDHLSEEEIIINDPSSSGTKSSDGLLRHQSRRHEAEADDVMQLNSSTDPLCNFEEQEKVPSTADIRHFFDRTLEETVCKYCKKAHNTNPVTWTQTYSKRDRTFQYFPNTGTSTLRGHIDHHHILEYLALTEANKWQVWLESVKAVMAQGYTLNEIWEALAEGRALASLPPRHSEASSTNSANPSDRPSIPPFSLEELHDHLVVFIVVDDQSLNVVECKEFQQLLLLLRQDLKDSQIPTKICEDIISAWQQYFMLLQAELAIASSRISHTANIWLNDNRRPFLVMTAHWISEEPSTGTLKLKLVLLAFYRIRGNHSGKSLAKTILYLPDCAKTTVKVGHFTRRDIKFGKATRRPILIS</sequence>
<evidence type="ECO:0000256" key="2">
    <source>
        <dbReference type="ARBA" id="ARBA00022723"/>
    </source>
</evidence>
<feature type="compositionally biased region" description="Polar residues" evidence="6">
    <location>
        <begin position="36"/>
        <end position="46"/>
    </location>
</feature>
<dbReference type="AlphaFoldDB" id="A0A0C9TJZ3"/>
<dbReference type="OrthoDB" id="2682078at2759"/>
<dbReference type="EMBL" id="KN819829">
    <property type="protein sequence ID" value="KIJ07631.1"/>
    <property type="molecule type" value="Genomic_DNA"/>
</dbReference>
<keyword evidence="5" id="KW-0539">Nucleus</keyword>
<evidence type="ECO:0000256" key="5">
    <source>
        <dbReference type="ARBA" id="ARBA00023242"/>
    </source>
</evidence>
<organism evidence="7 8">
    <name type="scientific">Paxillus involutus ATCC 200175</name>
    <dbReference type="NCBI Taxonomy" id="664439"/>
    <lineage>
        <taxon>Eukaryota</taxon>
        <taxon>Fungi</taxon>
        <taxon>Dikarya</taxon>
        <taxon>Basidiomycota</taxon>
        <taxon>Agaricomycotina</taxon>
        <taxon>Agaricomycetes</taxon>
        <taxon>Agaricomycetidae</taxon>
        <taxon>Boletales</taxon>
        <taxon>Paxilineae</taxon>
        <taxon>Paxillaceae</taxon>
        <taxon>Paxillus</taxon>
    </lineage>
</organism>
<feature type="compositionally biased region" description="Polar residues" evidence="6">
    <location>
        <begin position="250"/>
        <end position="260"/>
    </location>
</feature>
<evidence type="ECO:0000256" key="1">
    <source>
        <dbReference type="ARBA" id="ARBA00004123"/>
    </source>
</evidence>
<comment type="subcellular location">
    <subcellularLocation>
        <location evidence="1">Nucleus</location>
    </subcellularLocation>
</comment>
<evidence type="ECO:0000313" key="8">
    <source>
        <dbReference type="Proteomes" id="UP000053647"/>
    </source>
</evidence>
<feature type="region of interest" description="Disordered" evidence="6">
    <location>
        <begin position="245"/>
        <end position="264"/>
    </location>
</feature>
<keyword evidence="8" id="KW-1185">Reference proteome</keyword>
<dbReference type="PANTHER" id="PTHR46481:SF10">
    <property type="entry name" value="ZINC FINGER BED DOMAIN-CONTAINING PROTEIN 39"/>
    <property type="match status" value="1"/>
</dbReference>
<reference evidence="8" key="2">
    <citation type="submission" date="2015-01" db="EMBL/GenBank/DDBJ databases">
        <title>Evolutionary Origins and Diversification of the Mycorrhizal Mutualists.</title>
        <authorList>
            <consortium name="DOE Joint Genome Institute"/>
            <consortium name="Mycorrhizal Genomics Consortium"/>
            <person name="Kohler A."/>
            <person name="Kuo A."/>
            <person name="Nagy L.G."/>
            <person name="Floudas D."/>
            <person name="Copeland A."/>
            <person name="Barry K.W."/>
            <person name="Cichocki N."/>
            <person name="Veneault-Fourrey C."/>
            <person name="LaButti K."/>
            <person name="Lindquist E.A."/>
            <person name="Lipzen A."/>
            <person name="Lundell T."/>
            <person name="Morin E."/>
            <person name="Murat C."/>
            <person name="Riley R."/>
            <person name="Ohm R."/>
            <person name="Sun H."/>
            <person name="Tunlid A."/>
            <person name="Henrissat B."/>
            <person name="Grigoriev I.V."/>
            <person name="Hibbett D.S."/>
            <person name="Martin F."/>
        </authorList>
    </citation>
    <scope>NUCLEOTIDE SEQUENCE [LARGE SCALE GENOMIC DNA]</scope>
    <source>
        <strain evidence="8">ATCC 200175</strain>
    </source>
</reference>
<keyword evidence="3" id="KW-0863">Zinc-finger</keyword>
<keyword evidence="4" id="KW-0862">Zinc</keyword>
<dbReference type="GO" id="GO:0008270">
    <property type="term" value="F:zinc ion binding"/>
    <property type="evidence" value="ECO:0007669"/>
    <property type="project" value="UniProtKB-KW"/>
</dbReference>
<protein>
    <submittedName>
        <fullName evidence="7">Uncharacterized protein</fullName>
    </submittedName>
</protein>
<dbReference type="HOGENOM" id="CLU_634760_0_0_1"/>
<dbReference type="GO" id="GO:0005634">
    <property type="term" value="C:nucleus"/>
    <property type="evidence" value="ECO:0007669"/>
    <property type="project" value="UniProtKB-SubCell"/>
</dbReference>
<dbReference type="Proteomes" id="UP000053647">
    <property type="component" value="Unassembled WGS sequence"/>
</dbReference>
<proteinExistence type="predicted"/>
<name>A0A0C9TJZ3_PAXIN</name>
<feature type="compositionally biased region" description="Polar residues" evidence="6">
    <location>
        <begin position="88"/>
        <end position="97"/>
    </location>
</feature>
<keyword evidence="2" id="KW-0479">Metal-binding</keyword>